<evidence type="ECO:0000313" key="2">
    <source>
        <dbReference type="EMBL" id="GAA2329633.1"/>
    </source>
</evidence>
<sequence>MAGVLSPVIGLIAAALELFAIIGPGAGGVVSQMQQQLESQGMGGEFTPQQIQTMYQVGITFLLVMLVVLGGLWIMFLVFMRGGRNWARIVITVVGAIWALRTLLGLLGSGGYPIVAVLAVAQLVVVVATIVFAYLAPSNQYFRAIAAKRHADRNFPG</sequence>
<evidence type="ECO:0000313" key="3">
    <source>
        <dbReference type="Proteomes" id="UP001501218"/>
    </source>
</evidence>
<name>A0ABN3FGS3_9PSEU</name>
<keyword evidence="1" id="KW-0812">Transmembrane</keyword>
<accession>A0ABN3FGS3</accession>
<reference evidence="2 3" key="1">
    <citation type="journal article" date="2019" name="Int. J. Syst. Evol. Microbiol.">
        <title>The Global Catalogue of Microorganisms (GCM) 10K type strain sequencing project: providing services to taxonomists for standard genome sequencing and annotation.</title>
        <authorList>
            <consortium name="The Broad Institute Genomics Platform"/>
            <consortium name="The Broad Institute Genome Sequencing Center for Infectious Disease"/>
            <person name="Wu L."/>
            <person name="Ma J."/>
        </authorList>
    </citation>
    <scope>NUCLEOTIDE SEQUENCE [LARGE SCALE GENOMIC DNA]</scope>
    <source>
        <strain evidence="2 3">JCM 16221</strain>
    </source>
</reference>
<organism evidence="2 3">
    <name type="scientific">Saccharopolyspora halophila</name>
    <dbReference type="NCBI Taxonomy" id="405551"/>
    <lineage>
        <taxon>Bacteria</taxon>
        <taxon>Bacillati</taxon>
        <taxon>Actinomycetota</taxon>
        <taxon>Actinomycetes</taxon>
        <taxon>Pseudonocardiales</taxon>
        <taxon>Pseudonocardiaceae</taxon>
        <taxon>Saccharopolyspora</taxon>
    </lineage>
</organism>
<feature type="transmembrane region" description="Helical" evidence="1">
    <location>
        <begin position="114"/>
        <end position="135"/>
    </location>
</feature>
<keyword evidence="1" id="KW-0472">Membrane</keyword>
<protein>
    <submittedName>
        <fullName evidence="2">Uncharacterized protein</fullName>
    </submittedName>
</protein>
<gene>
    <name evidence="2" type="ORF">GCM10009854_00520</name>
</gene>
<keyword evidence="1" id="KW-1133">Transmembrane helix</keyword>
<evidence type="ECO:0000256" key="1">
    <source>
        <dbReference type="SAM" id="Phobius"/>
    </source>
</evidence>
<dbReference type="Proteomes" id="UP001501218">
    <property type="component" value="Unassembled WGS sequence"/>
</dbReference>
<feature type="transmembrane region" description="Helical" evidence="1">
    <location>
        <begin position="55"/>
        <end position="79"/>
    </location>
</feature>
<feature type="transmembrane region" description="Helical" evidence="1">
    <location>
        <begin position="86"/>
        <end position="108"/>
    </location>
</feature>
<keyword evidence="3" id="KW-1185">Reference proteome</keyword>
<comment type="caution">
    <text evidence="2">The sequence shown here is derived from an EMBL/GenBank/DDBJ whole genome shotgun (WGS) entry which is preliminary data.</text>
</comment>
<proteinExistence type="predicted"/>
<dbReference type="EMBL" id="BAAARA010000001">
    <property type="protein sequence ID" value="GAA2329633.1"/>
    <property type="molecule type" value="Genomic_DNA"/>
</dbReference>